<dbReference type="InterPro" id="IPR027482">
    <property type="entry name" value="Sec1-like_dom2"/>
</dbReference>
<dbReference type="OrthoDB" id="10251230at2759"/>
<comment type="caution">
    <text evidence="3">The sequence shown here is derived from an EMBL/GenBank/DDBJ whole genome shotgun (WGS) entry which is preliminary data.</text>
</comment>
<dbReference type="PANTHER" id="PTHR11679">
    <property type="entry name" value="VESICLE PROTEIN SORTING-ASSOCIATED"/>
    <property type="match status" value="1"/>
</dbReference>
<evidence type="ECO:0000256" key="2">
    <source>
        <dbReference type="SAM" id="MobiDB-lite"/>
    </source>
</evidence>
<accession>A0A9W8DM43</accession>
<dbReference type="GO" id="GO:0016192">
    <property type="term" value="P:vesicle-mediated transport"/>
    <property type="evidence" value="ECO:0007669"/>
    <property type="project" value="InterPro"/>
</dbReference>
<organism evidence="3 4">
    <name type="scientific">Mycoemilia scoparia</name>
    <dbReference type="NCBI Taxonomy" id="417184"/>
    <lineage>
        <taxon>Eukaryota</taxon>
        <taxon>Fungi</taxon>
        <taxon>Fungi incertae sedis</taxon>
        <taxon>Zoopagomycota</taxon>
        <taxon>Kickxellomycotina</taxon>
        <taxon>Kickxellomycetes</taxon>
        <taxon>Kickxellales</taxon>
        <taxon>Kickxellaceae</taxon>
        <taxon>Mycoemilia</taxon>
    </lineage>
</organism>
<dbReference type="SUPFAM" id="SSF56815">
    <property type="entry name" value="Sec1/munc18-like (SM) proteins"/>
    <property type="match status" value="1"/>
</dbReference>
<dbReference type="Gene3D" id="3.90.830.10">
    <property type="entry name" value="Syntaxin Binding Protein 1, Chain A, domain 2"/>
    <property type="match status" value="1"/>
</dbReference>
<protein>
    <submittedName>
        <fullName evidence="3">Vesicle trafficking between the ER and Golgi</fullName>
    </submittedName>
</protein>
<name>A0A9W8DM43_9FUNG</name>
<dbReference type="Pfam" id="PF00995">
    <property type="entry name" value="Sec1"/>
    <property type="match status" value="1"/>
</dbReference>
<dbReference type="InterPro" id="IPR043154">
    <property type="entry name" value="Sec-1-like_dom1"/>
</dbReference>
<feature type="compositionally biased region" description="Low complexity" evidence="2">
    <location>
        <begin position="477"/>
        <end position="486"/>
    </location>
</feature>
<dbReference type="InterPro" id="IPR036045">
    <property type="entry name" value="Sec1-like_sf"/>
</dbReference>
<evidence type="ECO:0000256" key="1">
    <source>
        <dbReference type="ARBA" id="ARBA00009884"/>
    </source>
</evidence>
<feature type="region of interest" description="Disordered" evidence="2">
    <location>
        <begin position="467"/>
        <end position="488"/>
    </location>
</feature>
<dbReference type="PIRSF" id="PIRSF005715">
    <property type="entry name" value="VPS45_Sec1"/>
    <property type="match status" value="1"/>
</dbReference>
<dbReference type="Gene3D" id="1.25.40.60">
    <property type="match status" value="1"/>
</dbReference>
<dbReference type="Proteomes" id="UP001150538">
    <property type="component" value="Unassembled WGS sequence"/>
</dbReference>
<keyword evidence="4" id="KW-1185">Reference proteome</keyword>
<dbReference type="InterPro" id="IPR043127">
    <property type="entry name" value="Sec-1-like_dom3a"/>
</dbReference>
<dbReference type="Gene3D" id="3.40.50.2060">
    <property type="match status" value="1"/>
</dbReference>
<proteinExistence type="inferred from homology"/>
<comment type="similarity">
    <text evidence="1">Belongs to the STXBP/unc-18/SEC1 family.</text>
</comment>
<dbReference type="InterPro" id="IPR001619">
    <property type="entry name" value="Sec1-like"/>
</dbReference>
<sequence length="678" mass="74919">MPMAAQVNGGGFEDGGANQEKEPIWKVLVFDRSCRDIISTVLKVNDLRENGITVHMLLESERSPILDVPAIYFIDPTKANIDYFLKDVTRDIYDLYYLNFSSSIPRVLIEELSTGTVGTNTSHQVAQVYDQYLNFLCPDENMFSLNIDRAFSDIHGSTTTGEQIKQLVDSIVSSLFSVLVTMKKVPYIRAPRGRAAEMIAKALDARLREHLANSRNNLFTSSDADSSLNDQQRPVMILLDRDFDLGTMLLHSWTYQALIHDIFDINLNQVNFSQKERDRTVRKTMDIDTKEEFWAKNASLPFPEVAINIDDASNDFKKQADELTRLGGVTSLDEMQALDLGANTQQLQKAITSLPILTAKKKTIDMHMNIATVLLEQIKERQLDVLFQLEENMSPRQTKTKILEIIADTTKSTSDKDKVRLVALYELAYPDQKSDIKELEDALTNSQINMDSLAYIKKIQHLSRMSAGGSGTGAGGATKTSPNPSGGSTGGDILGKFSFFGNQLSKLSENSSLSSLVSGVRNLLPNRKDLPITTITRLIMEGSASAGGSGSSQNRLGGGISSSLSDGGIGSSALSDLGIDDLVFYDPKDTRRSNLSNPNMSANSNSWISRHQRQTSYQESIVFVVGGGNYLEYQNLMALSQRITANTGVKSSITYGSTNIINSEKFMQQLEQLQQQQG</sequence>
<dbReference type="EMBL" id="JANBPU010000118">
    <property type="protein sequence ID" value="KAJ1916041.1"/>
    <property type="molecule type" value="Genomic_DNA"/>
</dbReference>
<gene>
    <name evidence="3" type="primary">SLY1</name>
    <name evidence="3" type="ORF">H4219_004008</name>
</gene>
<reference evidence="3" key="1">
    <citation type="submission" date="2022-07" db="EMBL/GenBank/DDBJ databases">
        <title>Phylogenomic reconstructions and comparative analyses of Kickxellomycotina fungi.</title>
        <authorList>
            <person name="Reynolds N.K."/>
            <person name="Stajich J.E."/>
            <person name="Barry K."/>
            <person name="Grigoriev I.V."/>
            <person name="Crous P."/>
            <person name="Smith M.E."/>
        </authorList>
    </citation>
    <scope>NUCLEOTIDE SEQUENCE</scope>
    <source>
        <strain evidence="3">NBRC 100468</strain>
    </source>
</reference>
<dbReference type="AlphaFoldDB" id="A0A9W8DM43"/>
<evidence type="ECO:0000313" key="4">
    <source>
        <dbReference type="Proteomes" id="UP001150538"/>
    </source>
</evidence>
<evidence type="ECO:0000313" key="3">
    <source>
        <dbReference type="EMBL" id="KAJ1916041.1"/>
    </source>
</evidence>
<dbReference type="Gene3D" id="3.40.50.1910">
    <property type="match status" value="2"/>
</dbReference>